<protein>
    <submittedName>
        <fullName evidence="1">Uncharacterized protein</fullName>
    </submittedName>
</protein>
<evidence type="ECO:0000313" key="1">
    <source>
        <dbReference type="EMBL" id="ALA68539.1"/>
    </source>
</evidence>
<dbReference type="EMBL" id="CP006841">
    <property type="protein sequence ID" value="ALA68539.1"/>
    <property type="molecule type" value="Genomic_DNA"/>
</dbReference>
<proteinExistence type="predicted"/>
<keyword evidence="2" id="KW-1185">Reference proteome</keyword>
<dbReference type="AlphaFoldDB" id="A0A0K2H3C4"/>
<sequence>MIDVADREFIDADALFVLDGIYNLLPASWQHSVRQDCESGEEFWAVELVLQGAIETGVAVNKGVLAAVERIAVGSDGDFAERIRRLAQRLE</sequence>
<name>A0A0K2H3C4_9CORY</name>
<organism evidence="1 2">
    <name type="scientific">Corynebacterium lactis RW2-5</name>
    <dbReference type="NCBI Taxonomy" id="1408189"/>
    <lineage>
        <taxon>Bacteria</taxon>
        <taxon>Bacillati</taxon>
        <taxon>Actinomycetota</taxon>
        <taxon>Actinomycetes</taxon>
        <taxon>Mycobacteriales</taxon>
        <taxon>Corynebacteriaceae</taxon>
        <taxon>Corynebacterium</taxon>
    </lineage>
</organism>
<evidence type="ECO:0000313" key="2">
    <source>
        <dbReference type="Proteomes" id="UP000058446"/>
    </source>
</evidence>
<gene>
    <name evidence="1" type="ORF">CLAC_07190</name>
</gene>
<dbReference type="STRING" id="1408189.CLAC_07190"/>
<accession>A0A0K2H3C4</accession>
<dbReference type="Proteomes" id="UP000058446">
    <property type="component" value="Chromosome"/>
</dbReference>
<dbReference type="PATRIC" id="fig|1408189.4.peg.1440"/>
<dbReference type="RefSeq" id="WP_053412300.1">
    <property type="nucleotide sequence ID" value="NZ_CP006841.1"/>
</dbReference>
<reference evidence="1 2" key="1">
    <citation type="submission" date="2013-10" db="EMBL/GenBank/DDBJ databases">
        <title>Complete genome sequence of Corynebacterium lactis DSM 45799(T), isolated from raw cow milk.</title>
        <authorList>
            <person name="Ruckert C."/>
            <person name="Albersmeier A."/>
            <person name="Lipski A."/>
            <person name="Kalinowski J."/>
        </authorList>
    </citation>
    <scope>NUCLEOTIDE SEQUENCE [LARGE SCALE GENOMIC DNA]</scope>
    <source>
        <strain evidence="1 2">RW2-5</strain>
    </source>
</reference>
<dbReference type="KEGG" id="clw:CLAC_07190"/>